<feature type="region of interest" description="Disordered" evidence="1">
    <location>
        <begin position="1"/>
        <end position="29"/>
    </location>
</feature>
<comment type="caution">
    <text evidence="2">The sequence shown here is derived from an EMBL/GenBank/DDBJ whole genome shotgun (WGS) entry which is preliminary data.</text>
</comment>
<protein>
    <submittedName>
        <fullName evidence="2">Uncharacterized protein</fullName>
    </submittedName>
</protein>
<dbReference type="EMBL" id="JAAAJB010000225">
    <property type="protein sequence ID" value="KAG0261166.1"/>
    <property type="molecule type" value="Genomic_DNA"/>
</dbReference>
<accession>A0A9P6Q5Q7</accession>
<evidence type="ECO:0000313" key="2">
    <source>
        <dbReference type="EMBL" id="KAG0261166.1"/>
    </source>
</evidence>
<evidence type="ECO:0000313" key="3">
    <source>
        <dbReference type="Proteomes" id="UP000807716"/>
    </source>
</evidence>
<dbReference type="Proteomes" id="UP000807716">
    <property type="component" value="Unassembled WGS sequence"/>
</dbReference>
<dbReference type="AlphaFoldDB" id="A0A9P6Q5Q7"/>
<sequence>MNFFKNSSSKKNKTASAANTPLQTPRTSVQLNASDMPKNTLDHAQAVEMLLNKNAVGHMQSLIYARMV</sequence>
<gene>
    <name evidence="2" type="ORF">DFQ27_003128</name>
</gene>
<organism evidence="2 3">
    <name type="scientific">Actinomortierella ambigua</name>
    <dbReference type="NCBI Taxonomy" id="1343610"/>
    <lineage>
        <taxon>Eukaryota</taxon>
        <taxon>Fungi</taxon>
        <taxon>Fungi incertae sedis</taxon>
        <taxon>Mucoromycota</taxon>
        <taxon>Mortierellomycotina</taxon>
        <taxon>Mortierellomycetes</taxon>
        <taxon>Mortierellales</taxon>
        <taxon>Mortierellaceae</taxon>
        <taxon>Actinomortierella</taxon>
    </lineage>
</organism>
<proteinExistence type="predicted"/>
<name>A0A9P6Q5Q7_9FUNG</name>
<keyword evidence="3" id="KW-1185">Reference proteome</keyword>
<reference evidence="2" key="1">
    <citation type="journal article" date="2020" name="Fungal Divers.">
        <title>Resolving the Mortierellaceae phylogeny through synthesis of multi-gene phylogenetics and phylogenomics.</title>
        <authorList>
            <person name="Vandepol N."/>
            <person name="Liber J."/>
            <person name="Desiro A."/>
            <person name="Na H."/>
            <person name="Kennedy M."/>
            <person name="Barry K."/>
            <person name="Grigoriev I.V."/>
            <person name="Miller A.N."/>
            <person name="O'Donnell K."/>
            <person name="Stajich J.E."/>
            <person name="Bonito G."/>
        </authorList>
    </citation>
    <scope>NUCLEOTIDE SEQUENCE</scope>
    <source>
        <strain evidence="2">BC1065</strain>
    </source>
</reference>
<dbReference type="OrthoDB" id="2398145at2759"/>
<evidence type="ECO:0000256" key="1">
    <source>
        <dbReference type="SAM" id="MobiDB-lite"/>
    </source>
</evidence>